<dbReference type="AlphaFoldDB" id="A0AAV9Z4T2"/>
<evidence type="ECO:0000313" key="3">
    <source>
        <dbReference type="Proteomes" id="UP001362999"/>
    </source>
</evidence>
<proteinExistence type="predicted"/>
<dbReference type="Gene3D" id="1.10.720.30">
    <property type="entry name" value="SAP domain"/>
    <property type="match status" value="1"/>
</dbReference>
<dbReference type="PROSITE" id="PS50800">
    <property type="entry name" value="SAP"/>
    <property type="match status" value="1"/>
</dbReference>
<dbReference type="Pfam" id="PF02037">
    <property type="entry name" value="SAP"/>
    <property type="match status" value="1"/>
</dbReference>
<name>A0AAV9Z4T2_9AGAR</name>
<dbReference type="InterPro" id="IPR003034">
    <property type="entry name" value="SAP_dom"/>
</dbReference>
<protein>
    <recommendedName>
        <fullName evidence="1">SAP domain-containing protein</fullName>
    </recommendedName>
</protein>
<dbReference type="Proteomes" id="UP001362999">
    <property type="component" value="Unassembled WGS sequence"/>
</dbReference>
<evidence type="ECO:0000313" key="2">
    <source>
        <dbReference type="EMBL" id="KAK6971377.1"/>
    </source>
</evidence>
<dbReference type="InterPro" id="IPR036361">
    <property type="entry name" value="SAP_dom_sf"/>
</dbReference>
<dbReference type="SUPFAM" id="SSF68906">
    <property type="entry name" value="SAP domain"/>
    <property type="match status" value="1"/>
</dbReference>
<gene>
    <name evidence="2" type="ORF">R3P38DRAFT_2813948</name>
</gene>
<feature type="domain" description="SAP" evidence="1">
    <location>
        <begin position="34"/>
        <end position="68"/>
    </location>
</feature>
<sequence>MRGFDQIYDELVNPGESDDGGKVSQVRRGSCACSTGQNIPVLKELCRENGCKVGGNKEDLLDRLLGFPFTYPVSIFLTSIGKPLPGRSDVERIKKSPALANAGKPAALSNKTNLHTTKVVLKAGNKRKLAETDGKEN</sequence>
<keyword evidence="3" id="KW-1185">Reference proteome</keyword>
<accession>A0AAV9Z4T2</accession>
<comment type="caution">
    <text evidence="2">The sequence shown here is derived from an EMBL/GenBank/DDBJ whole genome shotgun (WGS) entry which is preliminary data.</text>
</comment>
<organism evidence="2 3">
    <name type="scientific">Favolaschia claudopus</name>
    <dbReference type="NCBI Taxonomy" id="2862362"/>
    <lineage>
        <taxon>Eukaryota</taxon>
        <taxon>Fungi</taxon>
        <taxon>Dikarya</taxon>
        <taxon>Basidiomycota</taxon>
        <taxon>Agaricomycotina</taxon>
        <taxon>Agaricomycetes</taxon>
        <taxon>Agaricomycetidae</taxon>
        <taxon>Agaricales</taxon>
        <taxon>Marasmiineae</taxon>
        <taxon>Mycenaceae</taxon>
        <taxon>Favolaschia</taxon>
    </lineage>
</organism>
<dbReference type="EMBL" id="JAWWNJ010000214">
    <property type="protein sequence ID" value="KAK6971377.1"/>
    <property type="molecule type" value="Genomic_DNA"/>
</dbReference>
<evidence type="ECO:0000259" key="1">
    <source>
        <dbReference type="PROSITE" id="PS50800"/>
    </source>
</evidence>
<reference evidence="2 3" key="1">
    <citation type="journal article" date="2024" name="J Genomics">
        <title>Draft genome sequencing and assembly of Favolaschia claudopus CIRM-BRFM 2984 isolated from oak limbs.</title>
        <authorList>
            <person name="Navarro D."/>
            <person name="Drula E."/>
            <person name="Chaduli D."/>
            <person name="Cazenave R."/>
            <person name="Ahrendt S."/>
            <person name="Wang J."/>
            <person name="Lipzen A."/>
            <person name="Daum C."/>
            <person name="Barry K."/>
            <person name="Grigoriev I.V."/>
            <person name="Favel A."/>
            <person name="Rosso M.N."/>
            <person name="Martin F."/>
        </authorList>
    </citation>
    <scope>NUCLEOTIDE SEQUENCE [LARGE SCALE GENOMIC DNA]</scope>
    <source>
        <strain evidence="2 3">CIRM-BRFM 2984</strain>
    </source>
</reference>